<dbReference type="InterPro" id="IPR005630">
    <property type="entry name" value="Terpene_synthase_metal-bd"/>
</dbReference>
<dbReference type="Gene3D" id="1.10.600.10">
    <property type="entry name" value="Farnesyl Diphosphate Synthase"/>
    <property type="match status" value="2"/>
</dbReference>
<dbReference type="InterPro" id="IPR008949">
    <property type="entry name" value="Isoprenoid_synthase_dom_sf"/>
</dbReference>
<protein>
    <submittedName>
        <fullName evidence="7">Uncharacterized protein</fullName>
    </submittedName>
</protein>
<feature type="domain" description="Terpene synthase N-terminal" evidence="5">
    <location>
        <begin position="17"/>
        <end position="193"/>
    </location>
</feature>
<dbReference type="PANTHER" id="PTHR31225:SF155">
    <property type="entry name" value="BNAANNG04260D PROTEIN"/>
    <property type="match status" value="1"/>
</dbReference>
<dbReference type="InterPro" id="IPR008930">
    <property type="entry name" value="Terpenoid_cyclase/PrenylTrfase"/>
</dbReference>
<feature type="compositionally biased region" description="Acidic residues" evidence="4">
    <location>
        <begin position="326"/>
        <end position="335"/>
    </location>
</feature>
<dbReference type="EMBL" id="JAAMPC010000010">
    <property type="protein sequence ID" value="KAG2288483.1"/>
    <property type="molecule type" value="Genomic_DNA"/>
</dbReference>
<evidence type="ECO:0000259" key="5">
    <source>
        <dbReference type="Pfam" id="PF01397"/>
    </source>
</evidence>
<dbReference type="Gene3D" id="1.50.10.130">
    <property type="entry name" value="Terpene synthase, N-terminal domain"/>
    <property type="match status" value="1"/>
</dbReference>
<organism evidence="7 8">
    <name type="scientific">Brassica carinata</name>
    <name type="common">Ethiopian mustard</name>
    <name type="synonym">Abyssinian cabbage</name>
    <dbReference type="NCBI Taxonomy" id="52824"/>
    <lineage>
        <taxon>Eukaryota</taxon>
        <taxon>Viridiplantae</taxon>
        <taxon>Streptophyta</taxon>
        <taxon>Embryophyta</taxon>
        <taxon>Tracheophyta</taxon>
        <taxon>Spermatophyta</taxon>
        <taxon>Magnoliopsida</taxon>
        <taxon>eudicotyledons</taxon>
        <taxon>Gunneridae</taxon>
        <taxon>Pentapetalae</taxon>
        <taxon>rosids</taxon>
        <taxon>malvids</taxon>
        <taxon>Brassicales</taxon>
        <taxon>Brassicaceae</taxon>
        <taxon>Brassiceae</taxon>
        <taxon>Brassica</taxon>
    </lineage>
</organism>
<keyword evidence="3" id="KW-0456">Lyase</keyword>
<dbReference type="InterPro" id="IPR044814">
    <property type="entry name" value="Terpene_cyclase_plant_C1"/>
</dbReference>
<evidence type="ECO:0000313" key="7">
    <source>
        <dbReference type="EMBL" id="KAG2288483.1"/>
    </source>
</evidence>
<keyword evidence="1" id="KW-0479">Metal-binding</keyword>
<gene>
    <name evidence="7" type="ORF">Bca52824_048087</name>
</gene>
<keyword evidence="2" id="KW-0460">Magnesium</keyword>
<dbReference type="OrthoDB" id="1877784at2759"/>
<dbReference type="GO" id="GO:0000287">
    <property type="term" value="F:magnesium ion binding"/>
    <property type="evidence" value="ECO:0007669"/>
    <property type="project" value="InterPro"/>
</dbReference>
<dbReference type="Proteomes" id="UP000886595">
    <property type="component" value="Unassembled WGS sequence"/>
</dbReference>
<feature type="domain" description="Terpene synthase metal-binding" evidence="6">
    <location>
        <begin position="372"/>
        <end position="558"/>
    </location>
</feature>
<evidence type="ECO:0000256" key="4">
    <source>
        <dbReference type="SAM" id="MobiDB-lite"/>
    </source>
</evidence>
<evidence type="ECO:0000256" key="1">
    <source>
        <dbReference type="ARBA" id="ARBA00022723"/>
    </source>
</evidence>
<dbReference type="PANTHER" id="PTHR31225">
    <property type="entry name" value="OS04G0344100 PROTEIN-RELATED"/>
    <property type="match status" value="1"/>
</dbReference>
<feature type="region of interest" description="Disordered" evidence="4">
    <location>
        <begin position="326"/>
        <end position="361"/>
    </location>
</feature>
<dbReference type="FunFam" id="1.50.10.130:FF:000001">
    <property type="entry name" value="Isoprene synthase, chloroplastic"/>
    <property type="match status" value="1"/>
</dbReference>
<dbReference type="GO" id="GO:0010333">
    <property type="term" value="F:terpene synthase activity"/>
    <property type="evidence" value="ECO:0007669"/>
    <property type="project" value="InterPro"/>
</dbReference>
<dbReference type="Pfam" id="PF01397">
    <property type="entry name" value="Terpene_synth"/>
    <property type="match status" value="1"/>
</dbReference>
<dbReference type="InterPro" id="IPR036965">
    <property type="entry name" value="Terpene_synth_N_sf"/>
</dbReference>
<dbReference type="Pfam" id="PF03936">
    <property type="entry name" value="Terpene_synth_C"/>
    <property type="match status" value="1"/>
</dbReference>
<dbReference type="InterPro" id="IPR001906">
    <property type="entry name" value="Terpene_synth_N"/>
</dbReference>
<dbReference type="GO" id="GO:0016102">
    <property type="term" value="P:diterpenoid biosynthetic process"/>
    <property type="evidence" value="ECO:0007669"/>
    <property type="project" value="InterPro"/>
</dbReference>
<dbReference type="SUPFAM" id="SSF48576">
    <property type="entry name" value="Terpenoid synthases"/>
    <property type="match status" value="1"/>
</dbReference>
<proteinExistence type="predicted"/>
<reference evidence="7 8" key="1">
    <citation type="submission" date="2020-02" db="EMBL/GenBank/DDBJ databases">
        <authorList>
            <person name="Ma Q."/>
            <person name="Huang Y."/>
            <person name="Song X."/>
            <person name="Pei D."/>
        </authorList>
    </citation>
    <scope>NUCLEOTIDE SEQUENCE [LARGE SCALE GENOMIC DNA]</scope>
    <source>
        <strain evidence="7">Sxm20200214</strain>
        <tissue evidence="7">Leaf</tissue>
    </source>
</reference>
<sequence>MESEVQRPLADFPVNIWEDILTWFSNSDLASDTLKEKHSILKETVKESFMASRANPIENIKFIDTLCRLGVSYHFEKDITHQLEKSFDSLDFNQKIRQDGCNFYTVGIVFQVFRQFGFKLSADVFNKFKDEDGKFKAHLVADARGTLSLYEAAQWSTPGEDTLDEALAFSNAHLEEISSRSSPHLAIRVKNALKHPFHKGISRIETRQFISYYEAEEKCDSTLLEFAKIDFVANGALNSSVSKEANPEKVLRITLTDPTIEVFPATEVGGWATVYGKSHNESETVEIENQSLEERFATVEDPIVVSPSRFSPLMGIEEEEVAEVEDEVEEGEIPEETGHPINRVSSAAKKSSSSVSHKSSKQKAYNMVCPNRWLPEAPTGIHSMKHLYRVTIDFYDKLEEELEMQGKSGCGSHLKKSLKSTANGYMQEAKWLRKDYTAKFDEYKENAILSSAYYTMMAMTFAGMGDFAKLDAFEWLSSQPKIRIASEIICQFTNDITSYEYSHTGISHKQINNNTIKVILNRTWRGSYLVDCYMKQFCVSKEQAVQVIANIVSTAWKDLNRELMRPHSFCFPFLIRILNLSRVIDVFYRYTDAYTNPKFLKEHIVSLIIENIPN</sequence>
<dbReference type="SUPFAM" id="SSF48239">
    <property type="entry name" value="Terpenoid cyclases/Protein prenyltransferases"/>
    <property type="match status" value="1"/>
</dbReference>
<evidence type="ECO:0000313" key="8">
    <source>
        <dbReference type="Proteomes" id="UP000886595"/>
    </source>
</evidence>
<dbReference type="CDD" id="cd00684">
    <property type="entry name" value="Terpene_cyclase_plant_C1"/>
    <property type="match status" value="1"/>
</dbReference>
<keyword evidence="8" id="KW-1185">Reference proteome</keyword>
<feature type="compositionally biased region" description="Low complexity" evidence="4">
    <location>
        <begin position="345"/>
        <end position="357"/>
    </location>
</feature>
<accession>A0A8X7RK93</accession>
<dbReference type="InterPro" id="IPR050148">
    <property type="entry name" value="Terpene_synthase-like"/>
</dbReference>
<name>A0A8X7RK93_BRACI</name>
<dbReference type="AlphaFoldDB" id="A0A8X7RK93"/>
<evidence type="ECO:0000256" key="3">
    <source>
        <dbReference type="ARBA" id="ARBA00023239"/>
    </source>
</evidence>
<comment type="caution">
    <text evidence="7">The sequence shown here is derived from an EMBL/GenBank/DDBJ whole genome shotgun (WGS) entry which is preliminary data.</text>
</comment>
<evidence type="ECO:0000259" key="6">
    <source>
        <dbReference type="Pfam" id="PF03936"/>
    </source>
</evidence>
<evidence type="ECO:0000256" key="2">
    <source>
        <dbReference type="ARBA" id="ARBA00022842"/>
    </source>
</evidence>